<gene>
    <name evidence="9" type="ORF">DXG03_008410</name>
</gene>
<dbReference type="InterPro" id="IPR036380">
    <property type="entry name" value="Isochorismatase-like_sf"/>
</dbReference>
<dbReference type="GO" id="GO:0046872">
    <property type="term" value="F:metal ion binding"/>
    <property type="evidence" value="ECO:0007669"/>
    <property type="project" value="UniProtKB-KW"/>
</dbReference>
<dbReference type="InterPro" id="IPR000868">
    <property type="entry name" value="Isochorismatase-like_dom"/>
</dbReference>
<dbReference type="PANTHER" id="PTHR11080:SF2">
    <property type="entry name" value="LD05707P"/>
    <property type="match status" value="1"/>
</dbReference>
<evidence type="ECO:0000256" key="4">
    <source>
        <dbReference type="ARBA" id="ARBA00022801"/>
    </source>
</evidence>
<proteinExistence type="inferred from homology"/>
<dbReference type="EMBL" id="JABCKV010000007">
    <property type="protein sequence ID" value="KAG5647687.1"/>
    <property type="molecule type" value="Genomic_DNA"/>
</dbReference>
<dbReference type="OrthoDB" id="1739143at2759"/>
<dbReference type="GO" id="GO:0008936">
    <property type="term" value="F:nicotinamidase activity"/>
    <property type="evidence" value="ECO:0007669"/>
    <property type="project" value="UniProtKB-EC"/>
</dbReference>
<dbReference type="SUPFAM" id="SSF52499">
    <property type="entry name" value="Isochorismatase-like hydrolases"/>
    <property type="match status" value="1"/>
</dbReference>
<evidence type="ECO:0000313" key="10">
    <source>
        <dbReference type="Proteomes" id="UP000775547"/>
    </source>
</evidence>
<comment type="similarity">
    <text evidence="1">Belongs to the isochorismatase family.</text>
</comment>
<dbReference type="AlphaFoldDB" id="A0A9P7GBT6"/>
<keyword evidence="4" id="KW-0378">Hydrolase</keyword>
<sequence length="216" mass="23959">MKAKFTPALIVVDMQYDFVHGSLAVPDASAIIQPVNSLLACPFAIKIASKDFHPPDHISFARTHNKPVFSKINIHPPRYHEGRALEQVLWPVHCVANTPGADFVEGLSHQAINTTVLKGQDPGIEMYSAFRDPWHLAETALPAALQRHGVTDVFIVGLAGDYCVMSTALDAVDFGYKTWVVKDAVKSVHDGEEWDEMERKGIRLVDSQEVKKLLSY</sequence>
<evidence type="ECO:0000256" key="7">
    <source>
        <dbReference type="ARBA" id="ARBA00043224"/>
    </source>
</evidence>
<evidence type="ECO:0000256" key="6">
    <source>
        <dbReference type="ARBA" id="ARBA00039017"/>
    </source>
</evidence>
<evidence type="ECO:0000313" key="9">
    <source>
        <dbReference type="EMBL" id="KAG5647687.1"/>
    </source>
</evidence>
<comment type="pathway">
    <text evidence="5">Cofactor biosynthesis; nicotinate biosynthesis; nicotinate from nicotinamide: step 1/1.</text>
</comment>
<dbReference type="GO" id="GO:0019363">
    <property type="term" value="P:pyridine nucleotide biosynthetic process"/>
    <property type="evidence" value="ECO:0007669"/>
    <property type="project" value="UniProtKB-KW"/>
</dbReference>
<reference evidence="9" key="2">
    <citation type="submission" date="2021-10" db="EMBL/GenBank/DDBJ databases">
        <title>Phylogenomics reveals ancestral predisposition of the termite-cultivated fungus Termitomyces towards a domesticated lifestyle.</title>
        <authorList>
            <person name="Auxier B."/>
            <person name="Grum-Grzhimaylo A."/>
            <person name="Cardenas M.E."/>
            <person name="Lodge J.D."/>
            <person name="Laessoe T."/>
            <person name="Pedersen O."/>
            <person name="Smith M.E."/>
            <person name="Kuyper T.W."/>
            <person name="Franco-Molano E.A."/>
            <person name="Baroni T.J."/>
            <person name="Aanen D.K."/>
        </authorList>
    </citation>
    <scope>NUCLEOTIDE SEQUENCE</scope>
    <source>
        <strain evidence="9">AP01</strain>
        <tissue evidence="9">Mycelium</tissue>
    </source>
</reference>
<dbReference type="Gene3D" id="3.40.50.850">
    <property type="entry name" value="Isochorismatase-like"/>
    <property type="match status" value="1"/>
</dbReference>
<organism evidence="9 10">
    <name type="scientific">Asterophora parasitica</name>
    <dbReference type="NCBI Taxonomy" id="117018"/>
    <lineage>
        <taxon>Eukaryota</taxon>
        <taxon>Fungi</taxon>
        <taxon>Dikarya</taxon>
        <taxon>Basidiomycota</taxon>
        <taxon>Agaricomycotina</taxon>
        <taxon>Agaricomycetes</taxon>
        <taxon>Agaricomycetidae</taxon>
        <taxon>Agaricales</taxon>
        <taxon>Tricholomatineae</taxon>
        <taxon>Lyophyllaceae</taxon>
        <taxon>Asterophora</taxon>
    </lineage>
</organism>
<comment type="caution">
    <text evidence="9">The sequence shown here is derived from an EMBL/GenBank/DDBJ whole genome shotgun (WGS) entry which is preliminary data.</text>
</comment>
<protein>
    <recommendedName>
        <fullName evidence="6">nicotinamidase</fullName>
        <ecNumber evidence="6">3.5.1.19</ecNumber>
    </recommendedName>
    <alternativeName>
        <fullName evidence="7">Nicotinamide deamidase</fullName>
    </alternativeName>
</protein>
<dbReference type="Pfam" id="PF00857">
    <property type="entry name" value="Isochorismatase"/>
    <property type="match status" value="1"/>
</dbReference>
<dbReference type="PANTHER" id="PTHR11080">
    <property type="entry name" value="PYRAZINAMIDASE/NICOTINAMIDASE"/>
    <property type="match status" value="1"/>
</dbReference>
<dbReference type="Proteomes" id="UP000775547">
    <property type="component" value="Unassembled WGS sequence"/>
</dbReference>
<keyword evidence="2" id="KW-0662">Pyridine nucleotide biosynthesis</keyword>
<keyword evidence="3" id="KW-0479">Metal-binding</keyword>
<dbReference type="InterPro" id="IPR052347">
    <property type="entry name" value="Isochorismatase_Nicotinamidase"/>
</dbReference>
<evidence type="ECO:0000259" key="8">
    <source>
        <dbReference type="Pfam" id="PF00857"/>
    </source>
</evidence>
<accession>A0A9P7GBT6</accession>
<feature type="domain" description="Isochorismatase-like" evidence="8">
    <location>
        <begin position="58"/>
        <end position="192"/>
    </location>
</feature>
<name>A0A9P7GBT6_9AGAR</name>
<keyword evidence="10" id="KW-1185">Reference proteome</keyword>
<evidence type="ECO:0000256" key="2">
    <source>
        <dbReference type="ARBA" id="ARBA00022642"/>
    </source>
</evidence>
<evidence type="ECO:0000256" key="1">
    <source>
        <dbReference type="ARBA" id="ARBA00006336"/>
    </source>
</evidence>
<reference evidence="9" key="1">
    <citation type="submission" date="2020-07" db="EMBL/GenBank/DDBJ databases">
        <authorList>
            <person name="Nieuwenhuis M."/>
            <person name="Van De Peppel L.J.J."/>
        </authorList>
    </citation>
    <scope>NUCLEOTIDE SEQUENCE</scope>
    <source>
        <strain evidence="9">AP01</strain>
        <tissue evidence="9">Mycelium</tissue>
    </source>
</reference>
<evidence type="ECO:0000256" key="5">
    <source>
        <dbReference type="ARBA" id="ARBA00037900"/>
    </source>
</evidence>
<evidence type="ECO:0000256" key="3">
    <source>
        <dbReference type="ARBA" id="ARBA00022723"/>
    </source>
</evidence>
<dbReference type="EC" id="3.5.1.19" evidence="6"/>